<dbReference type="RefSeq" id="WP_192555437.1">
    <property type="nucleotide sequence ID" value="NZ_JACZZA010000004.1"/>
</dbReference>
<feature type="transmembrane region" description="Helical" evidence="1">
    <location>
        <begin position="193"/>
        <end position="216"/>
    </location>
</feature>
<feature type="domain" description="Peptidase M56" evidence="2">
    <location>
        <begin position="17"/>
        <end position="275"/>
    </location>
</feature>
<evidence type="ECO:0000259" key="2">
    <source>
        <dbReference type="Pfam" id="PF05569"/>
    </source>
</evidence>
<gene>
    <name evidence="3" type="ORF">IGX34_09290</name>
</gene>
<comment type="caution">
    <text evidence="3">The sequence shown here is derived from an EMBL/GenBank/DDBJ whole genome shotgun (WGS) entry which is preliminary data.</text>
</comment>
<dbReference type="PANTHER" id="PTHR34978">
    <property type="entry name" value="POSSIBLE SENSOR-TRANSDUCER PROTEIN BLAR"/>
    <property type="match status" value="1"/>
</dbReference>
<feature type="transmembrane region" description="Helical" evidence="1">
    <location>
        <begin position="15"/>
        <end position="33"/>
    </location>
</feature>
<feature type="transmembrane region" description="Helical" evidence="1">
    <location>
        <begin position="99"/>
        <end position="118"/>
    </location>
</feature>
<protein>
    <submittedName>
        <fullName evidence="3">Peptidase M56</fullName>
    </submittedName>
</protein>
<evidence type="ECO:0000256" key="1">
    <source>
        <dbReference type="SAM" id="Phobius"/>
    </source>
</evidence>
<keyword evidence="1" id="KW-0812">Transmembrane</keyword>
<evidence type="ECO:0000313" key="4">
    <source>
        <dbReference type="Proteomes" id="UP000651010"/>
    </source>
</evidence>
<dbReference type="InterPro" id="IPR008756">
    <property type="entry name" value="Peptidase_M56"/>
</dbReference>
<dbReference type="EMBL" id="JACZZA010000004">
    <property type="protein sequence ID" value="MBE1160585.1"/>
    <property type="molecule type" value="Genomic_DNA"/>
</dbReference>
<reference evidence="3 4" key="1">
    <citation type="submission" date="2020-09" db="EMBL/GenBank/DDBJ databases">
        <title>Dyella sp. 7MK23 isolated from forest soil.</title>
        <authorList>
            <person name="Fu J."/>
        </authorList>
    </citation>
    <scope>NUCLEOTIDE SEQUENCE [LARGE SCALE GENOMIC DNA]</scope>
    <source>
        <strain evidence="3 4">7MK23</strain>
    </source>
</reference>
<dbReference type="CDD" id="cd07341">
    <property type="entry name" value="M56_BlaR1_MecR1_like"/>
    <property type="match status" value="1"/>
</dbReference>
<dbReference type="Proteomes" id="UP000651010">
    <property type="component" value="Unassembled WGS sequence"/>
</dbReference>
<evidence type="ECO:0000313" key="3">
    <source>
        <dbReference type="EMBL" id="MBE1160585.1"/>
    </source>
</evidence>
<dbReference type="InterPro" id="IPR052173">
    <property type="entry name" value="Beta-lactam_resp_regulator"/>
</dbReference>
<dbReference type="Pfam" id="PF05569">
    <property type="entry name" value="Peptidase_M56"/>
    <property type="match status" value="1"/>
</dbReference>
<keyword evidence="4" id="KW-1185">Reference proteome</keyword>
<dbReference type="PANTHER" id="PTHR34978:SF3">
    <property type="entry name" value="SLR0241 PROTEIN"/>
    <property type="match status" value="1"/>
</dbReference>
<keyword evidence="1" id="KW-1133">Transmembrane helix</keyword>
<organism evidence="3 4">
    <name type="scientific">Dyella acidiphila</name>
    <dbReference type="NCBI Taxonomy" id="2775866"/>
    <lineage>
        <taxon>Bacteria</taxon>
        <taxon>Pseudomonadati</taxon>
        <taxon>Pseudomonadota</taxon>
        <taxon>Gammaproteobacteria</taxon>
        <taxon>Lysobacterales</taxon>
        <taxon>Rhodanobacteraceae</taxon>
        <taxon>Dyella</taxon>
    </lineage>
</organism>
<feature type="transmembrane region" description="Helical" evidence="1">
    <location>
        <begin position="45"/>
        <end position="63"/>
    </location>
</feature>
<keyword evidence="1" id="KW-0472">Membrane</keyword>
<accession>A0ABR9G964</accession>
<proteinExistence type="predicted"/>
<sequence>MSSIDAFAAALTEHGWRLLVAFTVSVSCVFVLRKSYRRWFGVQRAVWLWWLPVLASVVSQLPHPVSPSAALPPLVYWIARVPGALPAHGALPFMPDWRVVVMGVWMAGLVAAMLWTGMKQWRFRSRLRDATAVDELHLPCPVLRAGRSDMGPALVGLLKPRIVLPSDFRERYSVAERQLILAHEATHLRRRDVWWSLFAQGVAVLLWFHPLAWLALRALRHDQELACDATVLSTHGMPRRTYASAMLKTQPAALPLPVGCSWSSRHPLTERIAMLKSSFPTSRRKAAGSLLLCVLLGTSAGLAYAASATPATTAAQARYQLSVQVMRGDHTLAAPVLCMAAGQVAEIRQGQGADAWQLAFTPSASGTGKVNVHVTGDIGGAPGAAHLDASVAGPLGQMMSVMMGPSNADPGAVHVSFTPTSGCAAETADVSGGKITVQLTNVSARAAAQLIASRAGLSVSNPQALDEQLITFNFDHMPVAAALQAVASIDGKRASVSGEHVNILAK</sequence>
<name>A0ABR9G964_9GAMM</name>